<keyword evidence="3" id="KW-1185">Reference proteome</keyword>
<dbReference type="Proteomes" id="UP000032809">
    <property type="component" value="Chromosome I"/>
</dbReference>
<accession>A0A0C7NJC9</accession>
<dbReference type="KEGG" id="dtn:DTL3_0736"/>
<reference evidence="3" key="1">
    <citation type="submission" date="2014-11" db="EMBL/GenBank/DDBJ databases">
        <authorList>
            <person name="Wibberg D."/>
        </authorList>
    </citation>
    <scope>NUCLEOTIDE SEQUENCE [LARGE SCALE GENOMIC DNA]</scope>
    <source>
        <strain evidence="3">L3</strain>
    </source>
</reference>
<dbReference type="EMBL" id="LN824141">
    <property type="protein sequence ID" value="CEP78046.1"/>
    <property type="molecule type" value="Genomic_DNA"/>
</dbReference>
<organism evidence="1 3">
    <name type="scientific">Defluviitoga tunisiensis</name>
    <dbReference type="NCBI Taxonomy" id="1006576"/>
    <lineage>
        <taxon>Bacteria</taxon>
        <taxon>Thermotogati</taxon>
        <taxon>Thermotogota</taxon>
        <taxon>Thermotogae</taxon>
        <taxon>Petrotogales</taxon>
        <taxon>Petrotogaceae</taxon>
        <taxon>Defluviitoga</taxon>
    </lineage>
</organism>
<evidence type="ECO:0000313" key="3">
    <source>
        <dbReference type="Proteomes" id="UP000032809"/>
    </source>
</evidence>
<dbReference type="KEGG" id="dtn:DTL3_0750"/>
<evidence type="ECO:0000313" key="2">
    <source>
        <dbReference type="EMBL" id="CEP78060.1"/>
    </source>
</evidence>
<sequence>MKKFVVILLIGVLLLGGIGFGGDEEIISSLESINPEKIVSYAEESW</sequence>
<dbReference type="EMBL" id="LN824141">
    <property type="protein sequence ID" value="CEP78060.1"/>
    <property type="molecule type" value="Genomic_DNA"/>
</dbReference>
<dbReference type="HOGENOM" id="CLU_3182770_0_0_0"/>
<evidence type="ECO:0000313" key="1">
    <source>
        <dbReference type="EMBL" id="CEP78046.1"/>
    </source>
</evidence>
<reference evidence="1" key="2">
    <citation type="submission" date="2014-11" db="EMBL/GenBank/DDBJ databases">
        <authorList>
            <person name="Wibberg Daniel"/>
        </authorList>
    </citation>
    <scope>NUCLEOTIDE SEQUENCE</scope>
    <source>
        <strain evidence="1">L3</strain>
    </source>
</reference>
<dbReference type="RefSeq" id="WP_171820580.1">
    <property type="nucleotide sequence ID" value="NZ_LN824141.1"/>
</dbReference>
<name>A0A0C7NJC9_DEFTU</name>
<gene>
    <name evidence="1" type="ORF">DTL3_0736</name>
    <name evidence="2" type="ORF">DTL3_0750</name>
</gene>
<dbReference type="AlphaFoldDB" id="A0A0C7NJC9"/>
<proteinExistence type="predicted"/>
<protein>
    <submittedName>
        <fullName evidence="1">Uncharacterized protein</fullName>
    </submittedName>
</protein>